<dbReference type="SUPFAM" id="SSF52540">
    <property type="entry name" value="P-loop containing nucleoside triphosphate hydrolases"/>
    <property type="match status" value="1"/>
</dbReference>
<keyword evidence="1" id="KW-0812">Transmembrane</keyword>
<dbReference type="OrthoDB" id="9949242at2759"/>
<keyword evidence="1" id="KW-0472">Membrane</keyword>
<evidence type="ECO:0000313" key="2">
    <source>
        <dbReference type="EnsemblMetazoa" id="Aqu2.1.31074_001"/>
    </source>
</evidence>
<sequence length="352" mass="40167">MTVGPPTVGKTTLKEQLLKSEACSDVVNEKQTRPCSSPVVENVKRIQIFLDKERESQSLLSVMVNSEYNYSWKILSLDEEVIGCLKKLSAVGNRDIAQVSWKAYLFIVTAILIYCANLMYVGWYADNPLQYLPDPNKPFSISDENGLYYLIYCFIFLGVFFVTLIIIMEQAHSYWRRLTSVSIIEADTVVKEALEQNNVKEVQPFFDKTLTIYFRDCGGQPEFHEVLPALVSYSTLFLLMFNLSEDLDKRYEVTYKANDTDISEPYKSSFTVKDSLLQCLASISSIGNYAKPSTSVFWKILSAIKVVWDAFRSLFLKSQQIFGAVSKVIIIGTHKDKLTVSEVEEIREELRV</sequence>
<protein>
    <submittedName>
        <fullName evidence="2">Uncharacterized protein</fullName>
    </submittedName>
</protein>
<keyword evidence="1" id="KW-1133">Transmembrane helix</keyword>
<accession>A0A1X7UU73</accession>
<organism evidence="2">
    <name type="scientific">Amphimedon queenslandica</name>
    <name type="common">Sponge</name>
    <dbReference type="NCBI Taxonomy" id="400682"/>
    <lineage>
        <taxon>Eukaryota</taxon>
        <taxon>Metazoa</taxon>
        <taxon>Porifera</taxon>
        <taxon>Demospongiae</taxon>
        <taxon>Heteroscleromorpha</taxon>
        <taxon>Haplosclerida</taxon>
        <taxon>Niphatidae</taxon>
        <taxon>Amphimedon</taxon>
    </lineage>
</organism>
<feature type="transmembrane region" description="Helical" evidence="1">
    <location>
        <begin position="103"/>
        <end position="125"/>
    </location>
</feature>
<dbReference type="AlphaFoldDB" id="A0A1X7UU73"/>
<feature type="transmembrane region" description="Helical" evidence="1">
    <location>
        <begin position="145"/>
        <end position="167"/>
    </location>
</feature>
<proteinExistence type="predicted"/>
<evidence type="ECO:0000256" key="1">
    <source>
        <dbReference type="SAM" id="Phobius"/>
    </source>
</evidence>
<dbReference type="InParanoid" id="A0A1X7UU73"/>
<reference evidence="2" key="1">
    <citation type="submission" date="2017-05" db="UniProtKB">
        <authorList>
            <consortium name="EnsemblMetazoa"/>
        </authorList>
    </citation>
    <scope>IDENTIFICATION</scope>
</reference>
<dbReference type="EnsemblMetazoa" id="Aqu2.1.31074_001">
    <property type="protein sequence ID" value="Aqu2.1.31074_001"/>
    <property type="gene ID" value="Aqu2.1.31074"/>
</dbReference>
<name>A0A1X7UU73_AMPQE</name>
<dbReference type="InterPro" id="IPR027417">
    <property type="entry name" value="P-loop_NTPase"/>
</dbReference>